<evidence type="ECO:0000256" key="1">
    <source>
        <dbReference type="ARBA" id="ARBA00010876"/>
    </source>
</evidence>
<organism evidence="5 6">
    <name type="scientific">Reinekea blandensis MED297</name>
    <dbReference type="NCBI Taxonomy" id="314283"/>
    <lineage>
        <taxon>Bacteria</taxon>
        <taxon>Pseudomonadati</taxon>
        <taxon>Pseudomonadota</taxon>
        <taxon>Gammaproteobacteria</taxon>
        <taxon>Oceanospirillales</taxon>
        <taxon>Saccharospirillaceae</taxon>
        <taxon>Reinekea</taxon>
    </lineage>
</organism>
<dbReference type="OrthoDB" id="9807829at2"/>
<dbReference type="Proteomes" id="UP000005953">
    <property type="component" value="Unassembled WGS sequence"/>
</dbReference>
<dbReference type="PROSITE" id="PS01129">
    <property type="entry name" value="PSI_RLU"/>
    <property type="match status" value="1"/>
</dbReference>
<keyword evidence="3" id="KW-0413">Isomerase</keyword>
<dbReference type="Gene3D" id="3.30.2350.10">
    <property type="entry name" value="Pseudouridine synthase"/>
    <property type="match status" value="1"/>
</dbReference>
<protein>
    <recommendedName>
        <fullName evidence="3">Pseudouridine synthase</fullName>
        <ecNumber evidence="3">5.4.99.-</ecNumber>
    </recommendedName>
</protein>
<dbReference type="PANTHER" id="PTHR21600:SF87">
    <property type="entry name" value="RNA PSEUDOURIDYLATE SYNTHASE DOMAIN-CONTAINING PROTEIN 1"/>
    <property type="match status" value="1"/>
</dbReference>
<name>A4BA12_9GAMM</name>
<sequence>MARNIQDTFIAPPCLDDIEIVHEDDALLVINKPSGLLALSGKDPRNRDSVHARLVKRCPSIRMIHRLDFGTSGLMVLAKSKTMATTLNRQFQQREVTKVYQAILWGQLANASGRINAHIARDDENFPKMRIGEGGKPAQTDYQVLVTDMRANTSTVEFYPRTGRTHQLRIHSAHIGHPILGCDIYGTQASTQAASRLLLHATELTLKHPETDQLLRFQSPRPF</sequence>
<dbReference type="RefSeq" id="WP_008045138.1">
    <property type="nucleotide sequence ID" value="NZ_CH724151.1"/>
</dbReference>
<dbReference type="EMBL" id="AAOE01000001">
    <property type="protein sequence ID" value="EAR11463.1"/>
    <property type="molecule type" value="Genomic_DNA"/>
</dbReference>
<reference evidence="5 6" key="1">
    <citation type="submission" date="2006-02" db="EMBL/GenBank/DDBJ databases">
        <authorList>
            <person name="Pinhassi J."/>
            <person name="Pedros-Alio C."/>
            <person name="Ferriera S."/>
            <person name="Johnson J."/>
            <person name="Kravitz S."/>
            <person name="Halpern A."/>
            <person name="Remington K."/>
            <person name="Beeson K."/>
            <person name="Tran B."/>
            <person name="Rogers Y.-H."/>
            <person name="Friedman R."/>
            <person name="Venter J.C."/>
        </authorList>
    </citation>
    <scope>NUCLEOTIDE SEQUENCE [LARGE SCALE GENOMIC DNA]</scope>
    <source>
        <strain evidence="5 6">MED297</strain>
    </source>
</reference>
<evidence type="ECO:0000256" key="2">
    <source>
        <dbReference type="PIRSR" id="PIRSR606225-1"/>
    </source>
</evidence>
<evidence type="ECO:0000256" key="3">
    <source>
        <dbReference type="RuleBase" id="RU362028"/>
    </source>
</evidence>
<dbReference type="GO" id="GO:0140098">
    <property type="term" value="F:catalytic activity, acting on RNA"/>
    <property type="evidence" value="ECO:0007669"/>
    <property type="project" value="UniProtKB-ARBA"/>
</dbReference>
<dbReference type="GO" id="GO:0003723">
    <property type="term" value="F:RNA binding"/>
    <property type="evidence" value="ECO:0007669"/>
    <property type="project" value="InterPro"/>
</dbReference>
<comment type="caution">
    <text evidence="5">The sequence shown here is derived from an EMBL/GenBank/DDBJ whole genome shotgun (WGS) entry which is preliminary data.</text>
</comment>
<keyword evidence="6" id="KW-1185">Reference proteome</keyword>
<dbReference type="Pfam" id="PF00849">
    <property type="entry name" value="PseudoU_synth_2"/>
    <property type="match status" value="1"/>
</dbReference>
<proteinExistence type="inferred from homology"/>
<dbReference type="PANTHER" id="PTHR21600">
    <property type="entry name" value="MITOCHONDRIAL RNA PSEUDOURIDINE SYNTHASE"/>
    <property type="match status" value="1"/>
</dbReference>
<dbReference type="InterPro" id="IPR006225">
    <property type="entry name" value="PsdUridine_synth_RluC/D"/>
</dbReference>
<dbReference type="STRING" id="314283.MED297_21287"/>
<accession>A4BA12</accession>
<gene>
    <name evidence="5" type="ORF">MED297_21287</name>
</gene>
<feature type="active site" evidence="2">
    <location>
        <position position="68"/>
    </location>
</feature>
<dbReference type="InterPro" id="IPR020103">
    <property type="entry name" value="PsdUridine_synth_cat_dom_sf"/>
</dbReference>
<comment type="function">
    <text evidence="3">Responsible for synthesis of pseudouridine from uracil.</text>
</comment>
<dbReference type="SUPFAM" id="SSF55120">
    <property type="entry name" value="Pseudouridine synthase"/>
    <property type="match status" value="1"/>
</dbReference>
<dbReference type="InterPro" id="IPR006224">
    <property type="entry name" value="PsdUridine_synth_RluA-like_CS"/>
</dbReference>
<feature type="domain" description="Pseudouridine synthase RsuA/RluA-like" evidence="4">
    <location>
        <begin position="27"/>
        <end position="174"/>
    </location>
</feature>
<evidence type="ECO:0000313" key="5">
    <source>
        <dbReference type="EMBL" id="EAR11463.1"/>
    </source>
</evidence>
<dbReference type="GO" id="GO:0009982">
    <property type="term" value="F:pseudouridine synthase activity"/>
    <property type="evidence" value="ECO:0007669"/>
    <property type="project" value="InterPro"/>
</dbReference>
<dbReference type="EC" id="5.4.99.-" evidence="3"/>
<evidence type="ECO:0000313" key="6">
    <source>
        <dbReference type="Proteomes" id="UP000005953"/>
    </source>
</evidence>
<comment type="catalytic activity">
    <reaction evidence="3">
        <text>a uridine in RNA = a pseudouridine in RNA</text>
        <dbReference type="Rhea" id="RHEA:48348"/>
        <dbReference type="Rhea" id="RHEA-COMP:12068"/>
        <dbReference type="Rhea" id="RHEA-COMP:12069"/>
        <dbReference type="ChEBI" id="CHEBI:65314"/>
        <dbReference type="ChEBI" id="CHEBI:65315"/>
    </reaction>
</comment>
<evidence type="ECO:0000259" key="4">
    <source>
        <dbReference type="Pfam" id="PF00849"/>
    </source>
</evidence>
<dbReference type="HOGENOM" id="CLU_016902_11_1_6"/>
<dbReference type="CDD" id="cd02869">
    <property type="entry name" value="PseudoU_synth_RluA_like"/>
    <property type="match status" value="1"/>
</dbReference>
<comment type="similarity">
    <text evidence="1 3">Belongs to the pseudouridine synthase RluA family.</text>
</comment>
<dbReference type="GO" id="GO:0000455">
    <property type="term" value="P:enzyme-directed rRNA pseudouridine synthesis"/>
    <property type="evidence" value="ECO:0007669"/>
    <property type="project" value="TreeGrafter"/>
</dbReference>
<dbReference type="NCBIfam" id="TIGR00005">
    <property type="entry name" value="rluA_subfam"/>
    <property type="match status" value="1"/>
</dbReference>
<dbReference type="InterPro" id="IPR050188">
    <property type="entry name" value="RluA_PseudoU_synthase"/>
</dbReference>
<dbReference type="AlphaFoldDB" id="A4BA12"/>
<dbReference type="InterPro" id="IPR006145">
    <property type="entry name" value="PsdUridine_synth_RsuA/RluA"/>
</dbReference>